<name>A0A6J5R5K5_9CAUD</name>
<dbReference type="SUPFAM" id="SSF52980">
    <property type="entry name" value="Restriction endonuclease-like"/>
    <property type="match status" value="1"/>
</dbReference>
<dbReference type="GO" id="GO:0003676">
    <property type="term" value="F:nucleic acid binding"/>
    <property type="evidence" value="ECO:0007669"/>
    <property type="project" value="InterPro"/>
</dbReference>
<accession>A0A6J5R5K5</accession>
<protein>
    <recommendedName>
        <fullName evidence="2">VRR-NUC domain containing protein</fullName>
    </recommendedName>
</protein>
<evidence type="ECO:0000313" key="1">
    <source>
        <dbReference type="EMBL" id="CAB4192239.1"/>
    </source>
</evidence>
<sequence>MRVGQTRRRDTAEAAIVKALRAAGAVVIQISGKGAPDLFVCLGGQMWGAEVKSGTGTLTPAQVDSGAGRLWPIWRTPADALRTIGVLL</sequence>
<evidence type="ECO:0008006" key="2">
    <source>
        <dbReference type="Google" id="ProtNLM"/>
    </source>
</evidence>
<organism evidence="1">
    <name type="scientific">uncultured Caudovirales phage</name>
    <dbReference type="NCBI Taxonomy" id="2100421"/>
    <lineage>
        <taxon>Viruses</taxon>
        <taxon>Duplodnaviria</taxon>
        <taxon>Heunggongvirae</taxon>
        <taxon>Uroviricota</taxon>
        <taxon>Caudoviricetes</taxon>
        <taxon>Peduoviridae</taxon>
        <taxon>Maltschvirus</taxon>
        <taxon>Maltschvirus maltsch</taxon>
    </lineage>
</organism>
<dbReference type="EMBL" id="LR797190">
    <property type="protein sequence ID" value="CAB4192239.1"/>
    <property type="molecule type" value="Genomic_DNA"/>
</dbReference>
<dbReference type="Gene3D" id="3.40.1350.10">
    <property type="match status" value="1"/>
</dbReference>
<proteinExistence type="predicted"/>
<reference evidence="1" key="1">
    <citation type="submission" date="2020-05" db="EMBL/GenBank/DDBJ databases">
        <authorList>
            <person name="Chiriac C."/>
            <person name="Salcher M."/>
            <person name="Ghai R."/>
            <person name="Kavagutti S V."/>
        </authorList>
    </citation>
    <scope>NUCLEOTIDE SEQUENCE</scope>
</reference>
<gene>
    <name evidence="1" type="ORF">UFOVP1236_19</name>
</gene>
<dbReference type="InterPro" id="IPR011856">
    <property type="entry name" value="tRNA_endonuc-like_dom_sf"/>
</dbReference>
<dbReference type="InterPro" id="IPR011335">
    <property type="entry name" value="Restrct_endonuc-II-like"/>
</dbReference>